<dbReference type="SUPFAM" id="SSF81296">
    <property type="entry name" value="E set domains"/>
    <property type="match status" value="1"/>
</dbReference>
<feature type="transmembrane region" description="Helical" evidence="2">
    <location>
        <begin position="34"/>
        <end position="56"/>
    </location>
</feature>
<keyword evidence="2" id="KW-0472">Membrane</keyword>
<evidence type="ECO:0000256" key="2">
    <source>
        <dbReference type="SAM" id="Phobius"/>
    </source>
</evidence>
<proteinExistence type="predicted"/>
<keyword evidence="2" id="KW-0812">Transmembrane</keyword>
<gene>
    <name evidence="3" type="ORF">FX983_02639</name>
</gene>
<feature type="transmembrane region" description="Helical" evidence="2">
    <location>
        <begin position="88"/>
        <end position="109"/>
    </location>
</feature>
<sequence length="340" mass="35761">MARGNDETNVLNAADQPNVDDATRKSRRASGLQVKALGLGLIVFALVLSYMLVVLWPAHVPTSGVDAAPQDICFVFKTCFSVPVEARLIMLVMAAGGLGSFVHTATSFGDFVGNEKLTSNWMWWYILKPFIGMALAIILYMTLRAGLLTTSSDAGNVNFYGVAALASMAGMFSKQATDKLSEVFDTLFKTSVGGGDAKRKDDLESPVPGLSSITPVQVISKSGDTVVVLKGTGFIKGSVIKVNGNNRRTDYIDATQLSVCLLADELAKQGELLLTVFNPAPGGGLSAPLRLSIVEAPAVLPATTTAINDDGHDELDGCDGQCLSSTHDEDLPPSMGGVAS</sequence>
<dbReference type="EMBL" id="JAAAXX010000001">
    <property type="protein sequence ID" value="KAF2394658.1"/>
    <property type="molecule type" value="Genomic_DNA"/>
</dbReference>
<reference evidence="3 4" key="1">
    <citation type="submission" date="2019-12" db="EMBL/GenBank/DDBJ databases">
        <title>Endophytic bacteria associated with Panax ginseng seedlings.</title>
        <authorList>
            <person name="Park J.M."/>
            <person name="Shin R."/>
            <person name="Jo S.H."/>
        </authorList>
    </citation>
    <scope>NUCLEOTIDE SEQUENCE [LARGE SCALE GENOMIC DNA]</scope>
    <source>
        <strain evidence="3 4">PgKB32</strain>
    </source>
</reference>
<evidence type="ECO:0000313" key="4">
    <source>
        <dbReference type="Proteomes" id="UP000475265"/>
    </source>
</evidence>
<dbReference type="RefSeq" id="WP_163909847.1">
    <property type="nucleotide sequence ID" value="NZ_JAAAXX010000001.1"/>
</dbReference>
<dbReference type="Gene3D" id="2.60.40.10">
    <property type="entry name" value="Immunoglobulins"/>
    <property type="match status" value="1"/>
</dbReference>
<feature type="region of interest" description="Disordered" evidence="1">
    <location>
        <begin position="1"/>
        <end position="22"/>
    </location>
</feature>
<evidence type="ECO:0008006" key="5">
    <source>
        <dbReference type="Google" id="ProtNLM"/>
    </source>
</evidence>
<dbReference type="Proteomes" id="UP000475265">
    <property type="component" value="Unassembled WGS sequence"/>
</dbReference>
<dbReference type="AlphaFoldDB" id="A0A6L5C211"/>
<evidence type="ECO:0000256" key="1">
    <source>
        <dbReference type="SAM" id="MobiDB-lite"/>
    </source>
</evidence>
<comment type="caution">
    <text evidence="3">The sequence shown here is derived from an EMBL/GenBank/DDBJ whole genome shotgun (WGS) entry which is preliminary data.</text>
</comment>
<dbReference type="InterPro" id="IPR013783">
    <property type="entry name" value="Ig-like_fold"/>
</dbReference>
<accession>A0A6L5C211</accession>
<protein>
    <recommendedName>
        <fullName evidence="5">IPT/TIG domain-containing protein</fullName>
    </recommendedName>
</protein>
<name>A0A6L5C211_9PSED</name>
<evidence type="ECO:0000313" key="3">
    <source>
        <dbReference type="EMBL" id="KAF2394658.1"/>
    </source>
</evidence>
<keyword evidence="2" id="KW-1133">Transmembrane helix</keyword>
<feature type="transmembrane region" description="Helical" evidence="2">
    <location>
        <begin position="121"/>
        <end position="143"/>
    </location>
</feature>
<dbReference type="InterPro" id="IPR014756">
    <property type="entry name" value="Ig_E-set"/>
</dbReference>
<organism evidence="3 4">
    <name type="scientific">Pseudomonas frederiksbergensis</name>
    <dbReference type="NCBI Taxonomy" id="104087"/>
    <lineage>
        <taxon>Bacteria</taxon>
        <taxon>Pseudomonadati</taxon>
        <taxon>Pseudomonadota</taxon>
        <taxon>Gammaproteobacteria</taxon>
        <taxon>Pseudomonadales</taxon>
        <taxon>Pseudomonadaceae</taxon>
        <taxon>Pseudomonas</taxon>
    </lineage>
</organism>